<gene>
    <name evidence="2" type="ORF">FGO68_gene16689</name>
</gene>
<accession>A0A8J8NL65</accession>
<comment type="caution">
    <text evidence="2">The sequence shown here is derived from an EMBL/GenBank/DDBJ whole genome shotgun (WGS) entry which is preliminary data.</text>
</comment>
<proteinExistence type="predicted"/>
<evidence type="ECO:0000313" key="3">
    <source>
        <dbReference type="Proteomes" id="UP000785679"/>
    </source>
</evidence>
<evidence type="ECO:0000256" key="1">
    <source>
        <dbReference type="SAM" id="MobiDB-lite"/>
    </source>
</evidence>
<sequence length="79" mass="9136">MKRHRKFKEYLNIAQTSLIQQSTACIKATRNQSIVFQESKRAESRDREAQIGKQRGQGTAARNLRTLLKGQEQILAFPY</sequence>
<feature type="region of interest" description="Disordered" evidence="1">
    <location>
        <begin position="39"/>
        <end position="58"/>
    </location>
</feature>
<keyword evidence="3" id="KW-1185">Reference proteome</keyword>
<dbReference type="EMBL" id="RRYP01012790">
    <property type="protein sequence ID" value="TNV76889.1"/>
    <property type="molecule type" value="Genomic_DNA"/>
</dbReference>
<feature type="compositionally biased region" description="Basic and acidic residues" evidence="1">
    <location>
        <begin position="39"/>
        <end position="50"/>
    </location>
</feature>
<reference evidence="2" key="1">
    <citation type="submission" date="2019-06" db="EMBL/GenBank/DDBJ databases">
        <authorList>
            <person name="Zheng W."/>
        </authorList>
    </citation>
    <scope>NUCLEOTIDE SEQUENCE</scope>
    <source>
        <strain evidence="2">QDHG01</strain>
    </source>
</reference>
<protein>
    <submittedName>
        <fullName evidence="2">Uncharacterized protein</fullName>
    </submittedName>
</protein>
<name>A0A8J8NL65_HALGN</name>
<dbReference type="AlphaFoldDB" id="A0A8J8NL65"/>
<dbReference type="Proteomes" id="UP000785679">
    <property type="component" value="Unassembled WGS sequence"/>
</dbReference>
<evidence type="ECO:0000313" key="2">
    <source>
        <dbReference type="EMBL" id="TNV76889.1"/>
    </source>
</evidence>
<organism evidence="2 3">
    <name type="scientific">Halteria grandinella</name>
    <dbReference type="NCBI Taxonomy" id="5974"/>
    <lineage>
        <taxon>Eukaryota</taxon>
        <taxon>Sar</taxon>
        <taxon>Alveolata</taxon>
        <taxon>Ciliophora</taxon>
        <taxon>Intramacronucleata</taxon>
        <taxon>Spirotrichea</taxon>
        <taxon>Stichotrichia</taxon>
        <taxon>Sporadotrichida</taxon>
        <taxon>Halteriidae</taxon>
        <taxon>Halteria</taxon>
    </lineage>
</organism>